<evidence type="ECO:0000313" key="1">
    <source>
        <dbReference type="EMBL" id="MFC3120983.1"/>
    </source>
</evidence>
<reference evidence="2" key="1">
    <citation type="journal article" date="2019" name="Int. J. Syst. Evol. Microbiol.">
        <title>The Global Catalogue of Microorganisms (GCM) 10K type strain sequencing project: providing services to taxonomists for standard genome sequencing and annotation.</title>
        <authorList>
            <consortium name="The Broad Institute Genomics Platform"/>
            <consortium name="The Broad Institute Genome Sequencing Center for Infectious Disease"/>
            <person name="Wu L."/>
            <person name="Ma J."/>
        </authorList>
    </citation>
    <scope>NUCLEOTIDE SEQUENCE [LARGE SCALE GENOMIC DNA]</scope>
    <source>
        <strain evidence="2">KCTC 52473</strain>
    </source>
</reference>
<comment type="caution">
    <text evidence="1">The sequence shown here is derived from an EMBL/GenBank/DDBJ whole genome shotgun (WGS) entry which is preliminary data.</text>
</comment>
<gene>
    <name evidence="1" type="ORF">ACFOHL_05090</name>
</gene>
<name>A0ABV7FNZ5_9ALTE</name>
<dbReference type="EMBL" id="JBHRSW010000006">
    <property type="protein sequence ID" value="MFC3120983.1"/>
    <property type="molecule type" value="Genomic_DNA"/>
</dbReference>
<evidence type="ECO:0000313" key="2">
    <source>
        <dbReference type="Proteomes" id="UP001595478"/>
    </source>
</evidence>
<keyword evidence="2" id="KW-1185">Reference proteome</keyword>
<protein>
    <submittedName>
        <fullName evidence="1">Uncharacterized protein</fullName>
    </submittedName>
</protein>
<dbReference type="Proteomes" id="UP001595478">
    <property type="component" value="Unassembled WGS sequence"/>
</dbReference>
<sequence length="90" mass="10097">MTDHFNIDPELLSLLRTNPENHYSVVISCEESPLALKKTLTALGIVINGEVTEFQLLYAKLAYNQLSLIHKCNGIEWVEADTSVHTNLDV</sequence>
<proteinExistence type="predicted"/>
<dbReference type="RefSeq" id="WP_376919121.1">
    <property type="nucleotide sequence ID" value="NZ_JBHRSW010000006.1"/>
</dbReference>
<accession>A0ABV7FNZ5</accession>
<organism evidence="1 2">
    <name type="scientific">Agaribacter flavus</name>
    <dbReference type="NCBI Taxonomy" id="1902781"/>
    <lineage>
        <taxon>Bacteria</taxon>
        <taxon>Pseudomonadati</taxon>
        <taxon>Pseudomonadota</taxon>
        <taxon>Gammaproteobacteria</taxon>
        <taxon>Alteromonadales</taxon>
        <taxon>Alteromonadaceae</taxon>
        <taxon>Agaribacter</taxon>
    </lineage>
</organism>